<dbReference type="EMBL" id="GISG01026342">
    <property type="protein sequence ID" value="MBA4619671.1"/>
    <property type="molecule type" value="Transcribed_RNA"/>
</dbReference>
<name>A0A7C8YJM5_OPUST</name>
<feature type="domain" description="DUF7722" evidence="1">
    <location>
        <begin position="51"/>
        <end position="99"/>
    </location>
</feature>
<proteinExistence type="predicted"/>
<dbReference type="InterPro" id="IPR056139">
    <property type="entry name" value="DUF7722"/>
</dbReference>
<protein>
    <recommendedName>
        <fullName evidence="1">DUF7722 domain-containing protein</fullName>
    </recommendedName>
</protein>
<reference evidence="2" key="2">
    <citation type="submission" date="2020-07" db="EMBL/GenBank/DDBJ databases">
        <authorList>
            <person name="Vera ALvarez R."/>
            <person name="Arias-Moreno D.M."/>
            <person name="Jimenez-Jacinto V."/>
            <person name="Jimenez-Bremont J.F."/>
            <person name="Swaminathan K."/>
            <person name="Moose S.P."/>
            <person name="Guerrero-Gonzalez M.L."/>
            <person name="Marino-Ramirez L."/>
            <person name="Landsman D."/>
            <person name="Rodriguez-Kessler M."/>
            <person name="Delgado-Sanchez P."/>
        </authorList>
    </citation>
    <scope>NUCLEOTIDE SEQUENCE</scope>
    <source>
        <tissue evidence="2">Cladode</tissue>
    </source>
</reference>
<dbReference type="AlphaFoldDB" id="A0A7C8YJM5"/>
<evidence type="ECO:0000313" key="2">
    <source>
        <dbReference type="EMBL" id="MBA4619671.1"/>
    </source>
</evidence>
<dbReference type="Pfam" id="PF24847">
    <property type="entry name" value="DUF7722"/>
    <property type="match status" value="1"/>
</dbReference>
<accession>A0A7C8YJM5</accession>
<sequence length="102" mass="11888">MVTTTLINWAFPHLIIPQSNGEGHREMDSLEGLGKNKKVTRTCDFEMPLHYPRYTKEDYAKMEEWKVDLLLSQYGLDHVIKGTSLDDKRKFAMGAFLWPDQL</sequence>
<dbReference type="PANTHER" id="PTHR33513">
    <property type="entry name" value="OS06G0523300 PROTEIN"/>
    <property type="match status" value="1"/>
</dbReference>
<evidence type="ECO:0000259" key="1">
    <source>
        <dbReference type="Pfam" id="PF24847"/>
    </source>
</evidence>
<reference evidence="2" key="1">
    <citation type="journal article" date="2013" name="J. Plant Res.">
        <title>Effect of fungi and light on seed germination of three Opuntia species from semiarid lands of central Mexico.</title>
        <authorList>
            <person name="Delgado-Sanchez P."/>
            <person name="Jimenez-Bremont J.F."/>
            <person name="Guerrero-Gonzalez Mde L."/>
            <person name="Flores J."/>
        </authorList>
    </citation>
    <scope>NUCLEOTIDE SEQUENCE</scope>
    <source>
        <tissue evidence="2">Cladode</tissue>
    </source>
</reference>
<organism evidence="2">
    <name type="scientific">Opuntia streptacantha</name>
    <name type="common">Prickly pear cactus</name>
    <name type="synonym">Opuntia cardona</name>
    <dbReference type="NCBI Taxonomy" id="393608"/>
    <lineage>
        <taxon>Eukaryota</taxon>
        <taxon>Viridiplantae</taxon>
        <taxon>Streptophyta</taxon>
        <taxon>Embryophyta</taxon>
        <taxon>Tracheophyta</taxon>
        <taxon>Spermatophyta</taxon>
        <taxon>Magnoliopsida</taxon>
        <taxon>eudicotyledons</taxon>
        <taxon>Gunneridae</taxon>
        <taxon>Pentapetalae</taxon>
        <taxon>Caryophyllales</taxon>
        <taxon>Cactineae</taxon>
        <taxon>Cactaceae</taxon>
        <taxon>Opuntioideae</taxon>
        <taxon>Opuntia</taxon>
    </lineage>
</organism>